<dbReference type="PROSITE" id="PS51998">
    <property type="entry name" value="DEK_C"/>
    <property type="match status" value="1"/>
</dbReference>
<dbReference type="InterPro" id="IPR017923">
    <property type="entry name" value="TFIIS_N"/>
</dbReference>
<dbReference type="AlphaFoldDB" id="A0A6A3MR77"/>
<dbReference type="InterPro" id="IPR014876">
    <property type="entry name" value="DEK_C"/>
</dbReference>
<evidence type="ECO:0000256" key="3">
    <source>
        <dbReference type="PROSITE-ProRule" id="PRU00649"/>
    </source>
</evidence>
<dbReference type="InterPro" id="IPR051870">
    <property type="entry name" value="Elongin-A_domain"/>
</dbReference>
<dbReference type="PANTHER" id="PTHR15141">
    <property type="entry name" value="TRANSCRIPTION ELONGATION FACTOR B POLYPEPTIDE 3"/>
    <property type="match status" value="1"/>
</dbReference>
<protein>
    <submittedName>
        <fullName evidence="7">Uncharacterized protein</fullName>
    </submittedName>
</protein>
<proteinExistence type="predicted"/>
<evidence type="ECO:0000259" key="6">
    <source>
        <dbReference type="PROSITE" id="PS51998"/>
    </source>
</evidence>
<evidence type="ECO:0000256" key="1">
    <source>
        <dbReference type="ARBA" id="ARBA00004123"/>
    </source>
</evidence>
<dbReference type="EMBL" id="QXFU01000504">
    <property type="protein sequence ID" value="KAE9031959.1"/>
    <property type="molecule type" value="Genomic_DNA"/>
</dbReference>
<dbReference type="Proteomes" id="UP000429607">
    <property type="component" value="Unassembled WGS sequence"/>
</dbReference>
<feature type="domain" description="TFIIS N-terminal" evidence="5">
    <location>
        <begin position="466"/>
        <end position="546"/>
    </location>
</feature>
<dbReference type="GO" id="GO:0005634">
    <property type="term" value="C:nucleus"/>
    <property type="evidence" value="ECO:0007669"/>
    <property type="project" value="UniProtKB-SubCell"/>
</dbReference>
<dbReference type="InterPro" id="IPR008930">
    <property type="entry name" value="Terpenoid_cyclase/PrenylTrfase"/>
</dbReference>
<dbReference type="SUPFAM" id="SSF48239">
    <property type="entry name" value="Terpenoid cyclases/Protein prenyltransferases"/>
    <property type="match status" value="1"/>
</dbReference>
<dbReference type="Pfam" id="PF08711">
    <property type="entry name" value="Med26"/>
    <property type="match status" value="1"/>
</dbReference>
<gene>
    <name evidence="8" type="ORF">PR001_g9454</name>
    <name evidence="7" type="ORF">PR002_g9433</name>
    <name evidence="9" type="ORF">PR003_g4041</name>
</gene>
<evidence type="ECO:0000259" key="5">
    <source>
        <dbReference type="PROSITE" id="PS51319"/>
    </source>
</evidence>
<dbReference type="CDD" id="cd00183">
    <property type="entry name" value="TFIIS_I"/>
    <property type="match status" value="1"/>
</dbReference>
<dbReference type="Gene3D" id="1.20.930.10">
    <property type="entry name" value="Conserved domain common to transcription factors TFIIS, elongin A, CRSP70"/>
    <property type="match status" value="1"/>
</dbReference>
<dbReference type="InterPro" id="IPR003617">
    <property type="entry name" value="TFIIS/CRSP70_N_sub"/>
</dbReference>
<accession>A0A6A3MR77</accession>
<dbReference type="EMBL" id="QXFV01000524">
    <property type="protein sequence ID" value="KAE9035097.1"/>
    <property type="molecule type" value="Genomic_DNA"/>
</dbReference>
<evidence type="ECO:0000313" key="11">
    <source>
        <dbReference type="Proteomes" id="UP000434957"/>
    </source>
</evidence>
<comment type="subcellular location">
    <subcellularLocation>
        <location evidence="1 3">Nucleus</location>
    </subcellularLocation>
</comment>
<feature type="region of interest" description="Disordered" evidence="4">
    <location>
        <begin position="434"/>
        <end position="462"/>
    </location>
</feature>
<evidence type="ECO:0000313" key="12">
    <source>
        <dbReference type="Proteomes" id="UP000435112"/>
    </source>
</evidence>
<dbReference type="EMBL" id="QXFT01000147">
    <property type="protein sequence ID" value="KAE9353126.1"/>
    <property type="molecule type" value="Genomic_DNA"/>
</dbReference>
<evidence type="ECO:0000256" key="2">
    <source>
        <dbReference type="ARBA" id="ARBA00023242"/>
    </source>
</evidence>
<reference evidence="10 12" key="1">
    <citation type="submission" date="2018-09" db="EMBL/GenBank/DDBJ databases">
        <title>Genomic investigation of the strawberry pathogen Phytophthora fragariae indicates pathogenicity is determined by transcriptional variation in three key races.</title>
        <authorList>
            <person name="Adams T.M."/>
            <person name="Armitage A.D."/>
            <person name="Sobczyk M.K."/>
            <person name="Bates H.J."/>
            <person name="Dunwell J.M."/>
            <person name="Nellist C.F."/>
            <person name="Harrison R.J."/>
        </authorList>
    </citation>
    <scope>NUCLEOTIDE SEQUENCE [LARGE SCALE GENOMIC DNA]</scope>
    <source>
        <strain evidence="8 10">SCRP249</strain>
        <strain evidence="7 12">SCRP324</strain>
        <strain evidence="9 11">SCRP333</strain>
    </source>
</reference>
<evidence type="ECO:0000313" key="7">
    <source>
        <dbReference type="EMBL" id="KAE9031959.1"/>
    </source>
</evidence>
<dbReference type="PROSITE" id="PS51319">
    <property type="entry name" value="TFIIS_N"/>
    <property type="match status" value="1"/>
</dbReference>
<dbReference type="PANTHER" id="PTHR15141:SF76">
    <property type="entry name" value="TRANSCRIPTION ELONGATION FACTOR B POLYPEPTIDE 3"/>
    <property type="match status" value="1"/>
</dbReference>
<dbReference type="SUPFAM" id="SSF47676">
    <property type="entry name" value="Conserved domain common to transcription factors TFIIS, elongin A, CRSP70"/>
    <property type="match status" value="1"/>
</dbReference>
<keyword evidence="11" id="KW-1185">Reference proteome</keyword>
<feature type="domain" description="DEK-C" evidence="6">
    <location>
        <begin position="25"/>
        <end position="80"/>
    </location>
</feature>
<organism evidence="7 12">
    <name type="scientific">Phytophthora rubi</name>
    <dbReference type="NCBI Taxonomy" id="129364"/>
    <lineage>
        <taxon>Eukaryota</taxon>
        <taxon>Sar</taxon>
        <taxon>Stramenopiles</taxon>
        <taxon>Oomycota</taxon>
        <taxon>Peronosporomycetes</taxon>
        <taxon>Peronosporales</taxon>
        <taxon>Peronosporaceae</taxon>
        <taxon>Phytophthora</taxon>
    </lineage>
</organism>
<evidence type="ECO:0000313" key="8">
    <source>
        <dbReference type="EMBL" id="KAE9035097.1"/>
    </source>
</evidence>
<comment type="caution">
    <text evidence="7">The sequence shown here is derived from an EMBL/GenBank/DDBJ whole genome shotgun (WGS) entry which is preliminary data.</text>
</comment>
<dbReference type="Proteomes" id="UP000435112">
    <property type="component" value="Unassembled WGS sequence"/>
</dbReference>
<sequence>MAGGMYTKMTSTGSSLIVNPRSISKELEAKISAAIAGVIASHDVAKLTTKLVRQAVEKEVRVSLTNHKDVLKRLMHQELRKLKAKKVAKRAAPEPWKLAMRREAIVRGLNRVYQMLREAESFPDWGLHAIQSLYDLQAVEAGEVLRLATLYARLIGARWLKEDRHADWAVGTVPTPTQLVRAITAVHLVERLGVSHSRRVDLLDFCDRSPAVYGPKELLGWNPAEGPPPADDKSGASIYERLTSALVLWHHSRALGISIGFTLPQLLQHLLPVYPYKGPGDLSPQEYEDQVHLVTTLVFVLTNNGKLRCETDLLPHEYFFLRHHVVYHLAQQDVALLGETLRALRCFDGSSNLVQMRRGLAFLLLTQRDDGSWMTDPTENDVTQRYFSTIQALWALCEPHRVGFAPAFPEATPILELHLNADIDIVADVTTDVSKSTPSASPASHAASSADPEVAAATAAAPSENEDVATRVAFLQGLLDQNGNVKNVSAALATHVLSTLEDMVLTVDILKSTGVGRTINKLRKHATPSVAKAATQLVAKWKKDLL</sequence>
<keyword evidence="2 3" id="KW-0539">Nucleus</keyword>
<evidence type="ECO:0000256" key="4">
    <source>
        <dbReference type="SAM" id="MobiDB-lite"/>
    </source>
</evidence>
<evidence type="ECO:0000313" key="9">
    <source>
        <dbReference type="EMBL" id="KAE9353126.1"/>
    </source>
</evidence>
<dbReference type="Pfam" id="PF08766">
    <property type="entry name" value="DEK_C"/>
    <property type="match status" value="1"/>
</dbReference>
<dbReference type="SMART" id="SM00509">
    <property type="entry name" value="TFS2N"/>
    <property type="match status" value="1"/>
</dbReference>
<evidence type="ECO:0000313" key="10">
    <source>
        <dbReference type="Proteomes" id="UP000429607"/>
    </source>
</evidence>
<name>A0A6A3MR77_9STRA</name>
<dbReference type="Proteomes" id="UP000434957">
    <property type="component" value="Unassembled WGS sequence"/>
</dbReference>
<dbReference type="InterPro" id="IPR035441">
    <property type="entry name" value="TFIIS/LEDGF_dom_sf"/>
</dbReference>
<dbReference type="OrthoDB" id="21513at2759"/>